<sequence>MPQKSKGPGLTEIQEELAEREEEEDEEGIEIQNDENTRKDSLRNGSVNGNGNGFSKKVQLNTSEDPLKRFQLETELFRGQFSVIRYAIDSKTSSHCIGIFRILLFLTITKIFCSVKIRASPTHGSLMFATPAERMKAALIEYETLSECQHENIVQLLAAYCSDNAFQLLFMERLYEDIFQRFVRLETYSEEQIAFVIRQIAGALRWIHFCGFVHGDVEPTNVMFTTKRAWHVKLIDFGRARLIGSRNGLAGDGQLLEEWTAPEVLLLTTKKTSNGLENNSAKNNEDQILANQQSDMWGLGLITFCLLAGFHPFADETDTPQEVRHNVLEERCDPNLAENAYRRSTFTSLVSIRPGNGSPT</sequence>
<protein>
    <submittedName>
        <fullName evidence="1">Uncharacterized protein</fullName>
    </submittedName>
</protein>
<accession>A0ACB1AM21</accession>
<evidence type="ECO:0000313" key="1">
    <source>
        <dbReference type="EMBL" id="CAK5094118.1"/>
    </source>
</evidence>
<dbReference type="Proteomes" id="UP001497535">
    <property type="component" value="Unassembled WGS sequence"/>
</dbReference>
<organism evidence="1 2">
    <name type="scientific">Meloidogyne enterolobii</name>
    <name type="common">Root-knot nematode worm</name>
    <name type="synonym">Meloidogyne mayaguensis</name>
    <dbReference type="NCBI Taxonomy" id="390850"/>
    <lineage>
        <taxon>Eukaryota</taxon>
        <taxon>Metazoa</taxon>
        <taxon>Ecdysozoa</taxon>
        <taxon>Nematoda</taxon>
        <taxon>Chromadorea</taxon>
        <taxon>Rhabditida</taxon>
        <taxon>Tylenchina</taxon>
        <taxon>Tylenchomorpha</taxon>
        <taxon>Tylenchoidea</taxon>
        <taxon>Meloidogynidae</taxon>
        <taxon>Meloidogyninae</taxon>
        <taxon>Meloidogyne</taxon>
    </lineage>
</organism>
<reference evidence="1" key="1">
    <citation type="submission" date="2023-11" db="EMBL/GenBank/DDBJ databases">
        <authorList>
            <person name="Poullet M."/>
        </authorList>
    </citation>
    <scope>NUCLEOTIDE SEQUENCE</scope>
    <source>
        <strain evidence="1">E1834</strain>
    </source>
</reference>
<gene>
    <name evidence="1" type="ORF">MENTE1834_LOCUS40529</name>
</gene>
<comment type="caution">
    <text evidence="1">The sequence shown here is derived from an EMBL/GenBank/DDBJ whole genome shotgun (WGS) entry which is preliminary data.</text>
</comment>
<proteinExistence type="predicted"/>
<keyword evidence="2" id="KW-1185">Reference proteome</keyword>
<dbReference type="EMBL" id="CAVMJV010000096">
    <property type="protein sequence ID" value="CAK5094118.1"/>
    <property type="molecule type" value="Genomic_DNA"/>
</dbReference>
<evidence type="ECO:0000313" key="2">
    <source>
        <dbReference type="Proteomes" id="UP001497535"/>
    </source>
</evidence>
<name>A0ACB1AM21_MELEN</name>